<gene>
    <name evidence="1" type="ORF">PanWU01x14_149200</name>
</gene>
<accession>A0A2P5CIR7</accession>
<reference evidence="2" key="1">
    <citation type="submission" date="2016-06" db="EMBL/GenBank/DDBJ databases">
        <title>Parallel loss of symbiosis genes in relatives of nitrogen-fixing non-legume Parasponia.</title>
        <authorList>
            <person name="Van Velzen R."/>
            <person name="Holmer R."/>
            <person name="Bu F."/>
            <person name="Rutten L."/>
            <person name="Van Zeijl A."/>
            <person name="Liu W."/>
            <person name="Santuari L."/>
            <person name="Cao Q."/>
            <person name="Sharma T."/>
            <person name="Shen D."/>
            <person name="Roswanjaya Y."/>
            <person name="Wardhani T."/>
            <person name="Kalhor M.S."/>
            <person name="Jansen J."/>
            <person name="Van den Hoogen J."/>
            <person name="Gungor B."/>
            <person name="Hartog M."/>
            <person name="Hontelez J."/>
            <person name="Verver J."/>
            <person name="Yang W.-C."/>
            <person name="Schijlen E."/>
            <person name="Repin R."/>
            <person name="Schilthuizen M."/>
            <person name="Schranz E."/>
            <person name="Heidstra R."/>
            <person name="Miyata K."/>
            <person name="Fedorova E."/>
            <person name="Kohlen W."/>
            <person name="Bisseling T."/>
            <person name="Smit S."/>
            <person name="Geurts R."/>
        </authorList>
    </citation>
    <scope>NUCLEOTIDE SEQUENCE [LARGE SCALE GENOMIC DNA]</scope>
    <source>
        <strain evidence="2">cv. WU1-14</strain>
    </source>
</reference>
<feature type="non-terminal residue" evidence="1">
    <location>
        <position position="1"/>
    </location>
</feature>
<proteinExistence type="predicted"/>
<dbReference type="Proteomes" id="UP000237105">
    <property type="component" value="Unassembled WGS sequence"/>
</dbReference>
<keyword evidence="2" id="KW-1185">Reference proteome</keyword>
<dbReference type="EMBL" id="JXTB01000125">
    <property type="protein sequence ID" value="PON60952.1"/>
    <property type="molecule type" value="Genomic_DNA"/>
</dbReference>
<comment type="caution">
    <text evidence="1">The sequence shown here is derived from an EMBL/GenBank/DDBJ whole genome shotgun (WGS) entry which is preliminary data.</text>
</comment>
<sequence>EVDVLLRILTTTVVNVAILEEIALSFYRLLHRPLEDHRRVKQLRHTSLVSKLGLLISKAQLRLSTLLFNTNIVLRVLPSPQGIRPPRHLEYKRLWKVLQ</sequence>
<protein>
    <submittedName>
        <fullName evidence="1">Uncharacterized protein</fullName>
    </submittedName>
</protein>
<organism evidence="1 2">
    <name type="scientific">Parasponia andersonii</name>
    <name type="common">Sponia andersonii</name>
    <dbReference type="NCBI Taxonomy" id="3476"/>
    <lineage>
        <taxon>Eukaryota</taxon>
        <taxon>Viridiplantae</taxon>
        <taxon>Streptophyta</taxon>
        <taxon>Embryophyta</taxon>
        <taxon>Tracheophyta</taxon>
        <taxon>Spermatophyta</taxon>
        <taxon>Magnoliopsida</taxon>
        <taxon>eudicotyledons</taxon>
        <taxon>Gunneridae</taxon>
        <taxon>Pentapetalae</taxon>
        <taxon>rosids</taxon>
        <taxon>fabids</taxon>
        <taxon>Rosales</taxon>
        <taxon>Cannabaceae</taxon>
        <taxon>Parasponia</taxon>
    </lineage>
</organism>
<dbReference type="AlphaFoldDB" id="A0A2P5CIR7"/>
<evidence type="ECO:0000313" key="1">
    <source>
        <dbReference type="EMBL" id="PON60952.1"/>
    </source>
</evidence>
<name>A0A2P5CIR7_PARAD</name>
<evidence type="ECO:0000313" key="2">
    <source>
        <dbReference type="Proteomes" id="UP000237105"/>
    </source>
</evidence>